<dbReference type="Proteomes" id="UP000788993">
    <property type="component" value="Unassembled WGS sequence"/>
</dbReference>
<evidence type="ECO:0000313" key="2">
    <source>
        <dbReference type="Proteomes" id="UP000788993"/>
    </source>
</evidence>
<organism evidence="1 2">
    <name type="scientific">Ogataea polymorpha</name>
    <dbReference type="NCBI Taxonomy" id="460523"/>
    <lineage>
        <taxon>Eukaryota</taxon>
        <taxon>Fungi</taxon>
        <taxon>Dikarya</taxon>
        <taxon>Ascomycota</taxon>
        <taxon>Saccharomycotina</taxon>
        <taxon>Pichiomycetes</taxon>
        <taxon>Pichiales</taxon>
        <taxon>Pichiaceae</taxon>
        <taxon>Ogataea</taxon>
    </lineage>
</organism>
<reference evidence="1" key="2">
    <citation type="submission" date="2021-01" db="EMBL/GenBank/DDBJ databases">
        <authorList>
            <person name="Schikora-Tamarit M.A."/>
        </authorList>
    </citation>
    <scope>NUCLEOTIDE SEQUENCE</scope>
    <source>
        <strain evidence="1">NCAIM Y.01608</strain>
    </source>
</reference>
<proteinExistence type="predicted"/>
<sequence>MGFWAFASLSPSLPFNALTKSFAEDPKYSYSKVESNSSPIKEASMLELSHLFLNFAFKQGASCLGFVPIKSS</sequence>
<comment type="caution">
    <text evidence="1">The sequence shown here is derived from an EMBL/GenBank/DDBJ whole genome shotgun (WGS) entry which is preliminary data.</text>
</comment>
<gene>
    <name evidence="1" type="ORF">OGATHE_000923</name>
</gene>
<dbReference type="EMBL" id="JAEUBD010000108">
    <property type="protein sequence ID" value="KAH3677449.1"/>
    <property type="molecule type" value="Genomic_DNA"/>
</dbReference>
<keyword evidence="2" id="KW-1185">Reference proteome</keyword>
<protein>
    <submittedName>
        <fullName evidence="1">Uncharacterized protein</fullName>
    </submittedName>
</protein>
<accession>A0A9P8TG22</accession>
<evidence type="ECO:0000313" key="1">
    <source>
        <dbReference type="EMBL" id="KAH3677449.1"/>
    </source>
</evidence>
<name>A0A9P8TG22_9ASCO</name>
<dbReference type="AlphaFoldDB" id="A0A9P8TG22"/>
<reference evidence="1" key="1">
    <citation type="journal article" date="2021" name="Open Biol.">
        <title>Shared evolutionary footprints suggest mitochondrial oxidative damage underlies multiple complex I losses in fungi.</title>
        <authorList>
            <person name="Schikora-Tamarit M.A."/>
            <person name="Marcet-Houben M."/>
            <person name="Nosek J."/>
            <person name="Gabaldon T."/>
        </authorList>
    </citation>
    <scope>NUCLEOTIDE SEQUENCE</scope>
    <source>
        <strain evidence="1">NCAIM Y.01608</strain>
    </source>
</reference>